<dbReference type="Ensembl" id="ENSOABT00000063379.1">
    <property type="protein sequence ID" value="ENSOABP00000070127.1"/>
    <property type="gene ID" value="ENSOABG00000030135.1"/>
</dbReference>
<evidence type="ECO:0000313" key="14">
    <source>
        <dbReference type="Ensembl" id="ENSOABP00000070127.1"/>
    </source>
</evidence>
<evidence type="ECO:0000256" key="6">
    <source>
        <dbReference type="ARBA" id="ARBA00022833"/>
    </source>
</evidence>
<dbReference type="Proteomes" id="UP000472276">
    <property type="component" value="Unassembled WGS sequence"/>
</dbReference>
<dbReference type="GO" id="GO:0000978">
    <property type="term" value="F:RNA polymerase II cis-regulatory region sequence-specific DNA binding"/>
    <property type="evidence" value="ECO:0007669"/>
    <property type="project" value="TreeGrafter"/>
</dbReference>
<sequence>RSSRETFSATWTQLSHYRENNELNTEGPAETISVIVFLTQDQHGARSQRSQEADKPHRRKREKTYTCDECGKGFTGNASLKQHQVIHTGERPFSCDLCGKSFSRKGYLKQHQLIHSGVKAYSCDQCGRAFTQSGQLQKHLVTHSGIKAYSCDICGKTFSQRGTRNTHLRIHTQRRRLSRPGTLIRVT</sequence>
<dbReference type="InterPro" id="IPR036236">
    <property type="entry name" value="Znf_C2H2_sf"/>
</dbReference>
<protein>
    <recommendedName>
        <fullName evidence="13">C2H2-type domain-containing protein</fullName>
    </recommendedName>
</protein>
<keyword evidence="6" id="KW-0862">Zinc</keyword>
<reference evidence="14" key="2">
    <citation type="submission" date="2025-08" db="UniProtKB">
        <authorList>
            <consortium name="Ensembl"/>
        </authorList>
    </citation>
    <scope>IDENTIFICATION</scope>
</reference>
<dbReference type="Pfam" id="PF00096">
    <property type="entry name" value="zf-C2H2"/>
    <property type="match status" value="4"/>
</dbReference>
<dbReference type="PROSITE" id="PS00028">
    <property type="entry name" value="ZINC_FINGER_C2H2_1"/>
    <property type="match status" value="4"/>
</dbReference>
<dbReference type="FunFam" id="3.30.160.60:FF:002169">
    <property type="entry name" value="Zgc:174573"/>
    <property type="match status" value="1"/>
</dbReference>
<reference evidence="14" key="3">
    <citation type="submission" date="2025-09" db="UniProtKB">
        <authorList>
            <consortium name="Ensembl"/>
        </authorList>
    </citation>
    <scope>IDENTIFICATION</scope>
</reference>
<name>A0AAZ1XRC1_OREAU</name>
<evidence type="ECO:0000256" key="7">
    <source>
        <dbReference type="ARBA" id="ARBA00023015"/>
    </source>
</evidence>
<keyword evidence="4" id="KW-0677">Repeat</keyword>
<reference evidence="15" key="1">
    <citation type="submission" date="2020-03" db="EMBL/GenBank/DDBJ databases">
        <title>Evolution of repeat sequences and sex chromosomes of tilapia species revealed by chromosome-level genomes.</title>
        <authorList>
            <person name="Xu L."/>
            <person name="Tao W."/>
            <person name="Wang D."/>
            <person name="Zhou Q."/>
        </authorList>
    </citation>
    <scope>NUCLEOTIDE SEQUENCE [LARGE SCALE GENOMIC DNA]</scope>
    <source>
        <strain evidence="15">Israel</strain>
    </source>
</reference>
<dbReference type="AlphaFoldDB" id="A0AAZ1XRC1"/>
<keyword evidence="10" id="KW-0539">Nucleus</keyword>
<dbReference type="Gene3D" id="3.30.160.60">
    <property type="entry name" value="Classic Zinc Finger"/>
    <property type="match status" value="4"/>
</dbReference>
<keyword evidence="5 11" id="KW-0863">Zinc-finger</keyword>
<evidence type="ECO:0000313" key="15">
    <source>
        <dbReference type="Proteomes" id="UP000472276"/>
    </source>
</evidence>
<feature type="domain" description="C2H2-type" evidence="13">
    <location>
        <begin position="93"/>
        <end position="120"/>
    </location>
</feature>
<evidence type="ECO:0000256" key="5">
    <source>
        <dbReference type="ARBA" id="ARBA00022771"/>
    </source>
</evidence>
<evidence type="ECO:0000256" key="12">
    <source>
        <dbReference type="SAM" id="MobiDB-lite"/>
    </source>
</evidence>
<evidence type="ECO:0000256" key="11">
    <source>
        <dbReference type="PROSITE-ProRule" id="PRU00042"/>
    </source>
</evidence>
<dbReference type="FunFam" id="3.30.160.60:FF:000875">
    <property type="entry name" value="zinc finger protein 236 isoform X7"/>
    <property type="match status" value="1"/>
</dbReference>
<dbReference type="PROSITE" id="PS50157">
    <property type="entry name" value="ZINC_FINGER_C2H2_2"/>
    <property type="match status" value="4"/>
</dbReference>
<dbReference type="GO" id="GO:0000981">
    <property type="term" value="F:DNA-binding transcription factor activity, RNA polymerase II-specific"/>
    <property type="evidence" value="ECO:0007669"/>
    <property type="project" value="TreeGrafter"/>
</dbReference>
<evidence type="ECO:0000259" key="13">
    <source>
        <dbReference type="PROSITE" id="PS50157"/>
    </source>
</evidence>
<keyword evidence="3" id="KW-0479">Metal-binding</keyword>
<dbReference type="SUPFAM" id="SSF57667">
    <property type="entry name" value="beta-beta-alpha zinc fingers"/>
    <property type="match status" value="2"/>
</dbReference>
<feature type="domain" description="C2H2-type" evidence="13">
    <location>
        <begin position="121"/>
        <end position="148"/>
    </location>
</feature>
<feature type="region of interest" description="Disordered" evidence="12">
    <location>
        <begin position="43"/>
        <end position="62"/>
    </location>
</feature>
<organism evidence="14 15">
    <name type="scientific">Oreochromis aureus</name>
    <name type="common">Israeli tilapia</name>
    <name type="synonym">Chromis aureus</name>
    <dbReference type="NCBI Taxonomy" id="47969"/>
    <lineage>
        <taxon>Eukaryota</taxon>
        <taxon>Metazoa</taxon>
        <taxon>Chordata</taxon>
        <taxon>Craniata</taxon>
        <taxon>Vertebrata</taxon>
        <taxon>Euteleostomi</taxon>
        <taxon>Actinopterygii</taxon>
        <taxon>Neopterygii</taxon>
        <taxon>Teleostei</taxon>
        <taxon>Neoteleostei</taxon>
        <taxon>Acanthomorphata</taxon>
        <taxon>Ovalentaria</taxon>
        <taxon>Cichlomorphae</taxon>
        <taxon>Cichliformes</taxon>
        <taxon>Cichlidae</taxon>
        <taxon>African cichlids</taxon>
        <taxon>Pseudocrenilabrinae</taxon>
        <taxon>Oreochromini</taxon>
        <taxon>Oreochromis</taxon>
    </lineage>
</organism>
<dbReference type="GO" id="GO:0005634">
    <property type="term" value="C:nucleus"/>
    <property type="evidence" value="ECO:0007669"/>
    <property type="project" value="UniProtKB-SubCell"/>
</dbReference>
<keyword evidence="8" id="KW-0238">DNA-binding</keyword>
<dbReference type="FunFam" id="3.30.160.60:FF:000136">
    <property type="entry name" value="GLI family zinc finger 4"/>
    <property type="match status" value="1"/>
</dbReference>
<evidence type="ECO:0000256" key="10">
    <source>
        <dbReference type="ARBA" id="ARBA00023242"/>
    </source>
</evidence>
<proteinExistence type="inferred from homology"/>
<keyword evidence="9" id="KW-0804">Transcription</keyword>
<evidence type="ECO:0000256" key="1">
    <source>
        <dbReference type="ARBA" id="ARBA00004123"/>
    </source>
</evidence>
<feature type="domain" description="C2H2-type" evidence="13">
    <location>
        <begin position="149"/>
        <end position="176"/>
    </location>
</feature>
<keyword evidence="7" id="KW-0805">Transcription regulation</keyword>
<evidence type="ECO:0000256" key="9">
    <source>
        <dbReference type="ARBA" id="ARBA00023163"/>
    </source>
</evidence>
<evidence type="ECO:0000256" key="8">
    <source>
        <dbReference type="ARBA" id="ARBA00023125"/>
    </source>
</evidence>
<dbReference type="PANTHER" id="PTHR23235:SF120">
    <property type="entry name" value="KRUPPEL-LIKE FACTOR 15"/>
    <property type="match status" value="1"/>
</dbReference>
<accession>A0AAZ1XRC1</accession>
<dbReference type="InterPro" id="IPR013087">
    <property type="entry name" value="Znf_C2H2_type"/>
</dbReference>
<dbReference type="SMART" id="SM00355">
    <property type="entry name" value="ZnF_C2H2"/>
    <property type="match status" value="4"/>
</dbReference>
<keyword evidence="15" id="KW-1185">Reference proteome</keyword>
<dbReference type="GO" id="GO:0008270">
    <property type="term" value="F:zinc ion binding"/>
    <property type="evidence" value="ECO:0007669"/>
    <property type="project" value="UniProtKB-KW"/>
</dbReference>
<comment type="subcellular location">
    <subcellularLocation>
        <location evidence="1">Nucleus</location>
    </subcellularLocation>
</comment>
<evidence type="ECO:0000256" key="2">
    <source>
        <dbReference type="ARBA" id="ARBA00006991"/>
    </source>
</evidence>
<dbReference type="FunFam" id="3.30.160.60:FF:000624">
    <property type="entry name" value="zinc finger protein 697"/>
    <property type="match status" value="1"/>
</dbReference>
<evidence type="ECO:0000256" key="4">
    <source>
        <dbReference type="ARBA" id="ARBA00022737"/>
    </source>
</evidence>
<evidence type="ECO:0000256" key="3">
    <source>
        <dbReference type="ARBA" id="ARBA00022723"/>
    </source>
</evidence>
<comment type="similarity">
    <text evidence="2">Belongs to the krueppel C2H2-type zinc-finger protein family.</text>
</comment>
<feature type="domain" description="C2H2-type" evidence="13">
    <location>
        <begin position="65"/>
        <end position="92"/>
    </location>
</feature>
<dbReference type="PANTHER" id="PTHR23235">
    <property type="entry name" value="KRUEPPEL-LIKE TRANSCRIPTION FACTOR"/>
    <property type="match status" value="1"/>
</dbReference>